<dbReference type="AlphaFoldDB" id="B0D6W5"/>
<feature type="region of interest" description="Disordered" evidence="1">
    <location>
        <begin position="27"/>
        <end position="89"/>
    </location>
</feature>
<feature type="region of interest" description="Disordered" evidence="1">
    <location>
        <begin position="954"/>
        <end position="991"/>
    </location>
</feature>
<sequence length="991" mass="110250">MNPYFVTTFPTLSSGNHPLFYVARMENPTSSDERRAQEVLELTDASESTSAKNDEGEDGDTDEDMEGTGEDDDEMDEDASSSLSAGDDLIGDLEGVLDGDFEFAGSYACGQTLPQAPNPCLTIAGMGLVGLPLKERDARNIIACSSRAPYGHGERTVVNADVRDTWEIEPAKIKFDNPAWTQYVRDLSVDVVCKALGVSQKAPRCELYKLLLYEVGSHFLPHTDTEKSNGMFATMIIILPSAYTGGQVHVSHSNQKQTFDFSSTSLSSTAVLAWYTDVKHEVKPVTSGYRLALSYNIIHTDIGIPRPTLPDTHKFVTDLCRILRKWREDFYENTPDDNMAAYLLAHHYSSKNLASGMSALKGSDTHKVAHLKPIAEEQGFLVCLANLEYMVSGVADADYDRQMWKRQRFDSNEDEDEDEFEPCMEEVLESSMTLKNLFDLQGNSLWGSHESHINDDSLVPREPFEDAEPDDKAYEGYTGYRRTVLILVHESDAGHALFNTGGIHYALEALRGSEAEPTPPTENNKRLAALVVKYVSSRDKGTLTSMFNLALRWKNLELWFSVIYRSGANALQSTFVQKQLVKAWKTFGFINVVQNGLGTRLDFTQALPAYAAVHEREAVLQWCQKETDHAMTTYRLADVEDIPTLLSISQTRGIGYLKDVVLSKVTKGSGFFKFSLALVTAIDSNKQSIFGQLSSLEDINACLDSCLEAAAEQWGGTTPTKPVYNSHTRTNTFPSHTGIPLIIDFVKVCIATGRMQSCRILFHRVLKSEGEIKHKFQTLFIPMIKPLRELLNKEGVDVSSGPFHDLFHLLIGSYLQDVLGAKPRLIARTKLRKIGCGCADCENVDTFLFSTQSAELTLRLVKARRLHVESRLNTASDLLTYQVIHGSPYRLHITKTAETVEAGRWSARQTNARSFLKKVGEDDVLQKVMGTRWDDVRKAIQGTEPFKLAQVAPVRNPPHPQAAPRSRGAEQMTGQQPVVLGPVIDLTDDNP</sequence>
<dbReference type="Gene3D" id="2.60.120.620">
    <property type="entry name" value="q2cbj1_9rhob like domain"/>
    <property type="match status" value="1"/>
</dbReference>
<dbReference type="InterPro" id="IPR044862">
    <property type="entry name" value="Pro_4_hyd_alph_FE2OG_OXY"/>
</dbReference>
<evidence type="ECO:0000313" key="4">
    <source>
        <dbReference type="Proteomes" id="UP000001194"/>
    </source>
</evidence>
<name>B0D6W5_LACBS</name>
<dbReference type="Pfam" id="PF13640">
    <property type="entry name" value="2OG-FeII_Oxy_3"/>
    <property type="match status" value="1"/>
</dbReference>
<dbReference type="KEGG" id="lbc:LACBIDRAFT_325982"/>
<dbReference type="PANTHER" id="PTHR33099:SF7">
    <property type="entry name" value="MYND-TYPE DOMAIN-CONTAINING PROTEIN"/>
    <property type="match status" value="1"/>
</dbReference>
<dbReference type="GeneID" id="6075711"/>
<proteinExistence type="predicted"/>
<evidence type="ECO:0000259" key="2">
    <source>
        <dbReference type="PROSITE" id="PS51471"/>
    </source>
</evidence>
<dbReference type="HOGENOM" id="CLU_007520_1_2_1"/>
<protein>
    <submittedName>
        <fullName evidence="3">Predicted protein</fullName>
    </submittedName>
</protein>
<dbReference type="OrthoDB" id="124582at2759"/>
<evidence type="ECO:0000256" key="1">
    <source>
        <dbReference type="SAM" id="MobiDB-lite"/>
    </source>
</evidence>
<feature type="domain" description="Fe2OG dioxygenase" evidence="2">
    <location>
        <begin position="201"/>
        <end position="299"/>
    </location>
</feature>
<dbReference type="InParanoid" id="B0D6W5"/>
<dbReference type="InterPro" id="IPR005123">
    <property type="entry name" value="Oxoglu/Fe-dep_dioxygenase_dom"/>
</dbReference>
<feature type="compositionally biased region" description="Acidic residues" evidence="1">
    <location>
        <begin position="55"/>
        <end position="79"/>
    </location>
</feature>
<dbReference type="PROSITE" id="PS51471">
    <property type="entry name" value="FE2OG_OXY"/>
    <property type="match status" value="1"/>
</dbReference>
<accession>B0D6W5</accession>
<evidence type="ECO:0000313" key="3">
    <source>
        <dbReference type="EMBL" id="EDR09547.1"/>
    </source>
</evidence>
<dbReference type="RefSeq" id="XP_001879896.1">
    <property type="nucleotide sequence ID" value="XM_001879861.1"/>
</dbReference>
<dbReference type="PANTHER" id="PTHR33099">
    <property type="entry name" value="FE2OG DIOXYGENASE DOMAIN-CONTAINING PROTEIN"/>
    <property type="match status" value="1"/>
</dbReference>
<keyword evidence="4" id="KW-1185">Reference proteome</keyword>
<gene>
    <name evidence="3" type="ORF">LACBIDRAFT_325982</name>
</gene>
<organism evidence="4">
    <name type="scientific">Laccaria bicolor (strain S238N-H82 / ATCC MYA-4686)</name>
    <name type="common">Bicoloured deceiver</name>
    <name type="synonym">Laccaria laccata var. bicolor</name>
    <dbReference type="NCBI Taxonomy" id="486041"/>
    <lineage>
        <taxon>Eukaryota</taxon>
        <taxon>Fungi</taxon>
        <taxon>Dikarya</taxon>
        <taxon>Basidiomycota</taxon>
        <taxon>Agaricomycotina</taxon>
        <taxon>Agaricomycetes</taxon>
        <taxon>Agaricomycetidae</taxon>
        <taxon>Agaricales</taxon>
        <taxon>Agaricineae</taxon>
        <taxon>Hydnangiaceae</taxon>
        <taxon>Laccaria</taxon>
    </lineage>
</organism>
<reference evidence="3 4" key="1">
    <citation type="journal article" date="2008" name="Nature">
        <title>The genome of Laccaria bicolor provides insights into mycorrhizal symbiosis.</title>
        <authorList>
            <person name="Martin F."/>
            <person name="Aerts A."/>
            <person name="Ahren D."/>
            <person name="Brun A."/>
            <person name="Danchin E.G.J."/>
            <person name="Duchaussoy F."/>
            <person name="Gibon J."/>
            <person name="Kohler A."/>
            <person name="Lindquist E."/>
            <person name="Pereda V."/>
            <person name="Salamov A."/>
            <person name="Shapiro H.J."/>
            <person name="Wuyts J."/>
            <person name="Blaudez D."/>
            <person name="Buee M."/>
            <person name="Brokstein P."/>
            <person name="Canbaeck B."/>
            <person name="Cohen D."/>
            <person name="Courty P.E."/>
            <person name="Coutinho P.M."/>
            <person name="Delaruelle C."/>
            <person name="Detter J.C."/>
            <person name="Deveau A."/>
            <person name="DiFazio S."/>
            <person name="Duplessis S."/>
            <person name="Fraissinet-Tachet L."/>
            <person name="Lucic E."/>
            <person name="Frey-Klett P."/>
            <person name="Fourrey C."/>
            <person name="Feussner I."/>
            <person name="Gay G."/>
            <person name="Grimwood J."/>
            <person name="Hoegger P.J."/>
            <person name="Jain P."/>
            <person name="Kilaru S."/>
            <person name="Labbe J."/>
            <person name="Lin Y.C."/>
            <person name="Legue V."/>
            <person name="Le Tacon F."/>
            <person name="Marmeisse R."/>
            <person name="Melayah D."/>
            <person name="Montanini B."/>
            <person name="Muratet M."/>
            <person name="Nehls U."/>
            <person name="Niculita-Hirzel H."/>
            <person name="Oudot-Le Secq M.P."/>
            <person name="Peter M."/>
            <person name="Quesneville H."/>
            <person name="Rajashekar B."/>
            <person name="Reich M."/>
            <person name="Rouhier N."/>
            <person name="Schmutz J."/>
            <person name="Yin T."/>
            <person name="Chalot M."/>
            <person name="Henrissat B."/>
            <person name="Kuees U."/>
            <person name="Lucas S."/>
            <person name="Van de Peer Y."/>
            <person name="Podila G.K."/>
            <person name="Polle A."/>
            <person name="Pukkila P.J."/>
            <person name="Richardson P.M."/>
            <person name="Rouze P."/>
            <person name="Sanders I.R."/>
            <person name="Stajich J.E."/>
            <person name="Tunlid A."/>
            <person name="Tuskan G."/>
            <person name="Grigoriev I.V."/>
        </authorList>
    </citation>
    <scope>NUCLEOTIDE SEQUENCE [LARGE SCALE GENOMIC DNA]</scope>
    <source>
        <strain evidence="4">S238N-H82 / ATCC MYA-4686</strain>
    </source>
</reference>
<dbReference type="Proteomes" id="UP000001194">
    <property type="component" value="Unassembled WGS sequence"/>
</dbReference>
<dbReference type="EMBL" id="DS547099">
    <property type="protein sequence ID" value="EDR09547.1"/>
    <property type="molecule type" value="Genomic_DNA"/>
</dbReference>